<feature type="compositionally biased region" description="Acidic residues" evidence="1">
    <location>
        <begin position="299"/>
        <end position="321"/>
    </location>
</feature>
<gene>
    <name evidence="2" type="ORF">L207DRAFT_462431</name>
</gene>
<proteinExistence type="predicted"/>
<evidence type="ECO:0000256" key="1">
    <source>
        <dbReference type="SAM" id="MobiDB-lite"/>
    </source>
</evidence>
<dbReference type="AlphaFoldDB" id="A0A2J6RHI2"/>
<dbReference type="Proteomes" id="UP000235786">
    <property type="component" value="Unassembled WGS sequence"/>
</dbReference>
<sequence length="321" mass="35904">MSTNDRLDVIYAEQMRNNPEGHALYKSVSATKLRPAVCGYFDRNGDWQAVVDLADPNALRLGGWTAIDGMMVETDPGETYWGPKQSEDVQDIGGKIAVGMSDPTNQIGGIIEASFQSSRGRGAILITDPPVRYHQAFNEKIFINWMSDNATSLLAHAKHGEMVREFGAWIVTKTYTTTKRAVAVLTSKEAKVHVNFSVNMVEASLAPEVHWWNRTSDSAWSIHTDLLGVVVFMSGIEFRPRLWDKTKLKAQPKRKHQKITRSGQFDKDDIPPITITRSGIDYNEREFQLVPTLVGESGGELEDEDKDEDETEQGEDSESID</sequence>
<dbReference type="OrthoDB" id="3600013at2759"/>
<keyword evidence="3" id="KW-1185">Reference proteome</keyword>
<name>A0A2J6RHI2_HYAVF</name>
<dbReference type="EMBL" id="KZ613948">
    <property type="protein sequence ID" value="PMD37970.1"/>
    <property type="molecule type" value="Genomic_DNA"/>
</dbReference>
<evidence type="ECO:0000313" key="3">
    <source>
        <dbReference type="Proteomes" id="UP000235786"/>
    </source>
</evidence>
<accession>A0A2J6RHI2</accession>
<organism evidence="2 3">
    <name type="scientific">Hyaloscypha variabilis (strain UAMH 11265 / GT02V1 / F)</name>
    <name type="common">Meliniomyces variabilis</name>
    <dbReference type="NCBI Taxonomy" id="1149755"/>
    <lineage>
        <taxon>Eukaryota</taxon>
        <taxon>Fungi</taxon>
        <taxon>Dikarya</taxon>
        <taxon>Ascomycota</taxon>
        <taxon>Pezizomycotina</taxon>
        <taxon>Leotiomycetes</taxon>
        <taxon>Helotiales</taxon>
        <taxon>Hyaloscyphaceae</taxon>
        <taxon>Hyaloscypha</taxon>
        <taxon>Hyaloscypha variabilis</taxon>
    </lineage>
</organism>
<feature type="region of interest" description="Disordered" evidence="1">
    <location>
        <begin position="292"/>
        <end position="321"/>
    </location>
</feature>
<reference evidence="2 3" key="1">
    <citation type="submission" date="2016-04" db="EMBL/GenBank/DDBJ databases">
        <title>A degradative enzymes factory behind the ericoid mycorrhizal symbiosis.</title>
        <authorList>
            <consortium name="DOE Joint Genome Institute"/>
            <person name="Martino E."/>
            <person name="Morin E."/>
            <person name="Grelet G."/>
            <person name="Kuo A."/>
            <person name="Kohler A."/>
            <person name="Daghino S."/>
            <person name="Barry K."/>
            <person name="Choi C."/>
            <person name="Cichocki N."/>
            <person name="Clum A."/>
            <person name="Copeland A."/>
            <person name="Hainaut M."/>
            <person name="Haridas S."/>
            <person name="Labutti K."/>
            <person name="Lindquist E."/>
            <person name="Lipzen A."/>
            <person name="Khouja H.-R."/>
            <person name="Murat C."/>
            <person name="Ohm R."/>
            <person name="Olson A."/>
            <person name="Spatafora J."/>
            <person name="Veneault-Fourrey C."/>
            <person name="Henrissat B."/>
            <person name="Grigoriev I."/>
            <person name="Martin F."/>
            <person name="Perotto S."/>
        </authorList>
    </citation>
    <scope>NUCLEOTIDE SEQUENCE [LARGE SCALE GENOMIC DNA]</scope>
    <source>
        <strain evidence="2 3">F</strain>
    </source>
</reference>
<evidence type="ECO:0000313" key="2">
    <source>
        <dbReference type="EMBL" id="PMD37970.1"/>
    </source>
</evidence>
<protein>
    <submittedName>
        <fullName evidence="2">Uncharacterized protein</fullName>
    </submittedName>
</protein>